<evidence type="ECO:0000259" key="2">
    <source>
        <dbReference type="Pfam" id="PF20906"/>
    </source>
</evidence>
<dbReference type="InterPro" id="IPR010318">
    <property type="entry name" value="S-Me-THD_N"/>
</dbReference>
<evidence type="ECO:0000313" key="4">
    <source>
        <dbReference type="Proteomes" id="UP000001488"/>
    </source>
</evidence>
<dbReference type="STRING" id="593117.TGAM_0380"/>
<dbReference type="Gene3D" id="3.40.1610.10">
    <property type="entry name" value="CV3147-like domain"/>
    <property type="match status" value="1"/>
</dbReference>
<dbReference type="Gene3D" id="2.40.390.10">
    <property type="entry name" value="CV3147-like"/>
    <property type="match status" value="1"/>
</dbReference>
<dbReference type="InterPro" id="IPR024071">
    <property type="entry name" value="S-Me-THD_C_sf"/>
</dbReference>
<gene>
    <name evidence="3" type="ordered locus">TGAM_0380</name>
</gene>
<feature type="domain" description="S-Me-THD-like C-terminal" evidence="2">
    <location>
        <begin position="168"/>
        <end position="354"/>
    </location>
</feature>
<dbReference type="AlphaFoldDB" id="C5A3S0"/>
<dbReference type="HOGENOM" id="CLU_038930_1_0_2"/>
<accession>C5A3S0</accession>
<evidence type="ECO:0008006" key="5">
    <source>
        <dbReference type="Google" id="ProtNLM"/>
    </source>
</evidence>
<protein>
    <recommendedName>
        <fullName evidence="5">DUF917 domain-containing protein</fullName>
    </recommendedName>
</protein>
<sequence>MKVLDEADLRDIILGATLFGTGGGGDPKVGWHIVKKTLRRGGEFRLAELGEIKKGAIVAMPYSVGSLSPREVTSAYPNGTVTRSFELLEEYLGESFAGVIATELGGANTARALVVGALLGKVVIDADAAGRAVPELQHSTYHLLGMPMTPFSLVTPHGDELIFSRVKDDTEAEKIVRAIVSVIGANVGVTSHPFRVSEMGNAVVHGTVSRSLRTGRELRIAREDGKNPEEVLEGLGWTVLFRGIVVGVERREKGGFTVGEFELEGVEGFKNESYRIAFKNENLASWRNGRIDVTVPDLISMVTPEGVPVINSEVKEGSEYIVVGYSAPKIWRTSKGLEIFGPKYLGLDSEYVPIEAKRGVKLQYASAKVYTRDSF</sequence>
<dbReference type="Proteomes" id="UP000001488">
    <property type="component" value="Chromosome"/>
</dbReference>
<reference evidence="3 4" key="1">
    <citation type="journal article" date="2007" name="Genome Biol.">
        <title>Genome analysis and genome-wide proteomics of Thermococcus gammatolerans, the most radioresistant organism known amongst the Archaea.</title>
        <authorList>
            <person name="Zivanovic Y."/>
            <person name="Armengaud J."/>
            <person name="Lagorce A."/>
            <person name="Leplat C."/>
            <person name="Guerin P."/>
            <person name="Dutertre M."/>
            <person name="Anthouard V."/>
            <person name="Forterre P."/>
            <person name="Wincker P."/>
            <person name="Confalonieri F."/>
        </authorList>
    </citation>
    <scope>NUCLEOTIDE SEQUENCE [LARGE SCALE GENOMIC DNA]</scope>
    <source>
        <strain evidence="4">DSM 15229 / JCM 11827 / EJ3</strain>
    </source>
</reference>
<dbReference type="SUPFAM" id="SSF160991">
    <property type="entry name" value="CV3147-like"/>
    <property type="match status" value="1"/>
</dbReference>
<dbReference type="OrthoDB" id="46232at2157"/>
<proteinExistence type="predicted"/>
<dbReference type="RefSeq" id="WP_015858000.1">
    <property type="nucleotide sequence ID" value="NC_012804.1"/>
</dbReference>
<dbReference type="InterPro" id="IPR027479">
    <property type="entry name" value="S-Me-THD_N_sf"/>
</dbReference>
<dbReference type="Pfam" id="PF20906">
    <property type="entry name" value="S-Me-THD_C"/>
    <property type="match status" value="1"/>
</dbReference>
<evidence type="ECO:0000313" key="3">
    <source>
        <dbReference type="EMBL" id="ACS32882.1"/>
    </source>
</evidence>
<organism evidence="3 4">
    <name type="scientific">Thermococcus gammatolerans (strain DSM 15229 / JCM 11827 / EJ3)</name>
    <dbReference type="NCBI Taxonomy" id="593117"/>
    <lineage>
        <taxon>Archaea</taxon>
        <taxon>Methanobacteriati</taxon>
        <taxon>Methanobacteriota</taxon>
        <taxon>Thermococci</taxon>
        <taxon>Thermococcales</taxon>
        <taxon>Thermococcaceae</taxon>
        <taxon>Thermococcus</taxon>
    </lineage>
</organism>
<dbReference type="Pfam" id="PF06032">
    <property type="entry name" value="S-Me-THD_N"/>
    <property type="match status" value="1"/>
</dbReference>
<dbReference type="InterPro" id="IPR048350">
    <property type="entry name" value="S-Me-THD-like_C"/>
</dbReference>
<feature type="domain" description="S-Me-THD N-terminal" evidence="1">
    <location>
        <begin position="8"/>
        <end position="164"/>
    </location>
</feature>
<dbReference type="PATRIC" id="fig|593117.10.peg.376"/>
<dbReference type="eggNOG" id="arCOG03841">
    <property type="taxonomic scope" value="Archaea"/>
</dbReference>
<dbReference type="PaxDb" id="593117-TGAM_0380"/>
<name>C5A3S0_THEGJ</name>
<evidence type="ECO:0000259" key="1">
    <source>
        <dbReference type="Pfam" id="PF06032"/>
    </source>
</evidence>
<keyword evidence="4" id="KW-1185">Reference proteome</keyword>
<dbReference type="GeneID" id="7987846"/>
<dbReference type="EMBL" id="CP001398">
    <property type="protein sequence ID" value="ACS32882.1"/>
    <property type="molecule type" value="Genomic_DNA"/>
</dbReference>
<dbReference type="KEGG" id="tga:TGAM_0380"/>